<name>A0A4P2R025_SORCE</name>
<dbReference type="Gene3D" id="3.30.450.20">
    <property type="entry name" value="PAS domain"/>
    <property type="match status" value="2"/>
</dbReference>
<dbReference type="SMART" id="SM00091">
    <property type="entry name" value="PAS"/>
    <property type="match status" value="2"/>
</dbReference>
<feature type="compositionally biased region" description="Low complexity" evidence="2">
    <location>
        <begin position="198"/>
        <end position="209"/>
    </location>
</feature>
<evidence type="ECO:0000259" key="4">
    <source>
        <dbReference type="PROSITE" id="PS50113"/>
    </source>
</evidence>
<dbReference type="PROSITE" id="PS50112">
    <property type="entry name" value="PAS"/>
    <property type="match status" value="2"/>
</dbReference>
<dbReference type="SUPFAM" id="SSF55785">
    <property type="entry name" value="PYP-like sensor domain (PAS domain)"/>
    <property type="match status" value="2"/>
</dbReference>
<evidence type="ECO:0000259" key="5">
    <source>
        <dbReference type="PROSITE" id="PS50801"/>
    </source>
</evidence>
<dbReference type="InterPro" id="IPR000700">
    <property type="entry name" value="PAS-assoc_C"/>
</dbReference>
<evidence type="ECO:0000313" key="7">
    <source>
        <dbReference type="Proteomes" id="UP000295497"/>
    </source>
</evidence>
<evidence type="ECO:0000259" key="3">
    <source>
        <dbReference type="PROSITE" id="PS50112"/>
    </source>
</evidence>
<dbReference type="InterPro" id="IPR051932">
    <property type="entry name" value="Bact_StressResp_Reg"/>
</dbReference>
<dbReference type="InterPro" id="IPR001610">
    <property type="entry name" value="PAC"/>
</dbReference>
<sequence length="635" mass="71079">MEHGGLTLEEFGRNLLDLTMTDDVIRRRAISLLPLARREERELKILGKPSRLTVDFQIGDATVTRGVSVAFDVSIPQVLTVRVDTAGEADAAEHRLDATIVLRITPRPRAPLGIYLDVAEPAAGSVLFAESQAGSKDYLRARIEEEVRKELLRLVRARIAETEAERAIDLEEPLARALGAAFADPGGREAPPPSRLRAGGAAPQHGAAAQYGAPAGELDAQLRTFGNAMPLQVWTARPDGKLNFVNQAVLDYFDRTEGQMLGEGWLAMLHPDDVQKTIAVWTRSLETGQPYETEFRLRRASDQSYREHVARALPQRDAAGNIVLWIGGTTDVAELRRAEAALRRSEARYRLFAEGTNEGIWFWNIREDTTEWSDRMLEMMGVGREAWGGTFMSFFERLHPDDRGRMQAALKAHLEERRPFAIEYRLRHEDGEYRDMFTRGMAEWDERGVPFQMAGGATDVTEQKRHQAMLKERLEIIERQQEAIRALSTPIIEVWKGVLTMPVLGVLDEQRSQQMMEVLLEAVARTRCRHAIIDLTGVSALDAATADHVLRLIDAVAMLGAQGIVVGIRPEVAQTVVSLGLDLSNIKTLSNLREALLFAMQSSGVSVRRRRRRRDPREDADEAPRAREPLSEREG</sequence>
<protein>
    <submittedName>
        <fullName evidence="6">Anti-anti sigma factor protein</fullName>
    </submittedName>
</protein>
<dbReference type="InterPro" id="IPR035965">
    <property type="entry name" value="PAS-like_dom_sf"/>
</dbReference>
<dbReference type="PANTHER" id="PTHR33745:SF3">
    <property type="entry name" value="RSBT CO-ANTAGONIST PROTEIN RSBRC"/>
    <property type="match status" value="1"/>
</dbReference>
<dbReference type="NCBIfam" id="TIGR00229">
    <property type="entry name" value="sensory_box"/>
    <property type="match status" value="2"/>
</dbReference>
<dbReference type="InterPro" id="IPR002645">
    <property type="entry name" value="STAS_dom"/>
</dbReference>
<feature type="region of interest" description="Disordered" evidence="2">
    <location>
        <begin position="608"/>
        <end position="635"/>
    </location>
</feature>
<dbReference type="PANTHER" id="PTHR33745">
    <property type="entry name" value="RSBT ANTAGONIST PROTEIN RSBS-RELATED"/>
    <property type="match status" value="1"/>
</dbReference>
<accession>A0A4P2R025</accession>
<dbReference type="CDD" id="cd00130">
    <property type="entry name" value="PAS"/>
    <property type="match status" value="2"/>
</dbReference>
<gene>
    <name evidence="6" type="ORF">SOCE836_084570</name>
</gene>
<dbReference type="FunFam" id="3.30.450.20:FF:000099">
    <property type="entry name" value="Sensory box sensor histidine kinase"/>
    <property type="match status" value="1"/>
</dbReference>
<feature type="compositionally biased region" description="Basic and acidic residues" evidence="2">
    <location>
        <begin position="622"/>
        <end position="635"/>
    </location>
</feature>
<feature type="domain" description="PAS" evidence="3">
    <location>
        <begin position="218"/>
        <end position="288"/>
    </location>
</feature>
<dbReference type="InterPro" id="IPR000014">
    <property type="entry name" value="PAS"/>
</dbReference>
<dbReference type="Pfam" id="PF01740">
    <property type="entry name" value="STAS"/>
    <property type="match status" value="1"/>
</dbReference>
<evidence type="ECO:0000313" key="6">
    <source>
        <dbReference type="EMBL" id="AUX36250.1"/>
    </source>
</evidence>
<feature type="domain" description="PAC" evidence="4">
    <location>
        <begin position="291"/>
        <end position="344"/>
    </location>
</feature>
<feature type="domain" description="PAS" evidence="3">
    <location>
        <begin position="345"/>
        <end position="417"/>
    </location>
</feature>
<dbReference type="PROSITE" id="PS50801">
    <property type="entry name" value="STAS"/>
    <property type="match status" value="1"/>
</dbReference>
<feature type="region of interest" description="Disordered" evidence="2">
    <location>
        <begin position="182"/>
        <end position="209"/>
    </location>
</feature>
<feature type="domain" description="STAS" evidence="5">
    <location>
        <begin position="488"/>
        <end position="599"/>
    </location>
</feature>
<dbReference type="Proteomes" id="UP000295497">
    <property type="component" value="Chromosome"/>
</dbReference>
<proteinExistence type="predicted"/>
<dbReference type="EMBL" id="CP012672">
    <property type="protein sequence ID" value="AUX36250.1"/>
    <property type="molecule type" value="Genomic_DNA"/>
</dbReference>
<dbReference type="AlphaFoldDB" id="A0A4P2R025"/>
<dbReference type="PROSITE" id="PS50113">
    <property type="entry name" value="PAC"/>
    <property type="match status" value="2"/>
</dbReference>
<dbReference type="Pfam" id="PF08447">
    <property type="entry name" value="PAS_3"/>
    <property type="match status" value="2"/>
</dbReference>
<feature type="domain" description="PAC" evidence="4">
    <location>
        <begin position="420"/>
        <end position="472"/>
    </location>
</feature>
<dbReference type="Gene3D" id="3.30.750.24">
    <property type="entry name" value="STAS domain"/>
    <property type="match status" value="1"/>
</dbReference>
<dbReference type="InterPro" id="IPR013655">
    <property type="entry name" value="PAS_fold_3"/>
</dbReference>
<evidence type="ECO:0000256" key="1">
    <source>
        <dbReference type="ARBA" id="ARBA00022553"/>
    </source>
</evidence>
<dbReference type="InterPro" id="IPR036513">
    <property type="entry name" value="STAS_dom_sf"/>
</dbReference>
<evidence type="ECO:0000256" key="2">
    <source>
        <dbReference type="SAM" id="MobiDB-lite"/>
    </source>
</evidence>
<dbReference type="SUPFAM" id="SSF52091">
    <property type="entry name" value="SpoIIaa-like"/>
    <property type="match status" value="1"/>
</dbReference>
<organism evidence="6 7">
    <name type="scientific">Sorangium cellulosum</name>
    <name type="common">Polyangium cellulosum</name>
    <dbReference type="NCBI Taxonomy" id="56"/>
    <lineage>
        <taxon>Bacteria</taxon>
        <taxon>Pseudomonadati</taxon>
        <taxon>Myxococcota</taxon>
        <taxon>Polyangia</taxon>
        <taxon>Polyangiales</taxon>
        <taxon>Polyangiaceae</taxon>
        <taxon>Sorangium</taxon>
    </lineage>
</organism>
<dbReference type="SMART" id="SM00086">
    <property type="entry name" value="PAC"/>
    <property type="match status" value="2"/>
</dbReference>
<reference evidence="6 7" key="1">
    <citation type="submission" date="2015-09" db="EMBL/GenBank/DDBJ databases">
        <title>Sorangium comparison.</title>
        <authorList>
            <person name="Zaburannyi N."/>
            <person name="Bunk B."/>
            <person name="Overmann J."/>
            <person name="Mueller R."/>
        </authorList>
    </citation>
    <scope>NUCLEOTIDE SEQUENCE [LARGE SCALE GENOMIC DNA]</scope>
    <source>
        <strain evidence="6 7">So ce836</strain>
    </source>
</reference>
<keyword evidence="1" id="KW-0597">Phosphoprotein</keyword>
<dbReference type="CDD" id="cd07041">
    <property type="entry name" value="STAS_RsbR_RsbS_like"/>
    <property type="match status" value="1"/>
</dbReference>